<dbReference type="Pfam" id="PF00528">
    <property type="entry name" value="BPD_transp_1"/>
    <property type="match status" value="1"/>
</dbReference>
<dbReference type="InterPro" id="IPR000515">
    <property type="entry name" value="MetI-like"/>
</dbReference>
<dbReference type="SUPFAM" id="SSF161098">
    <property type="entry name" value="MetI-like"/>
    <property type="match status" value="1"/>
</dbReference>
<dbReference type="PANTHER" id="PTHR43163:SF9">
    <property type="entry name" value="ABC TRANSPORTER PERMEASE PROTEIN"/>
    <property type="match status" value="1"/>
</dbReference>
<dbReference type="PANTHER" id="PTHR43163">
    <property type="entry name" value="DIPEPTIDE TRANSPORT SYSTEM PERMEASE PROTEIN DPPB-RELATED"/>
    <property type="match status" value="1"/>
</dbReference>
<feature type="transmembrane region" description="Helical" evidence="7">
    <location>
        <begin position="100"/>
        <end position="123"/>
    </location>
</feature>
<feature type="domain" description="ABC transmembrane type-1" evidence="8">
    <location>
        <begin position="96"/>
        <end position="302"/>
    </location>
</feature>
<name>A0A931H3T9_9BURK</name>
<comment type="subcellular location">
    <subcellularLocation>
        <location evidence="1 7">Cell membrane</location>
        <topology evidence="1 7">Multi-pass membrane protein</topology>
    </subcellularLocation>
</comment>
<evidence type="ECO:0000256" key="4">
    <source>
        <dbReference type="ARBA" id="ARBA00022692"/>
    </source>
</evidence>
<keyword evidence="5 7" id="KW-1133">Transmembrane helix</keyword>
<dbReference type="CDD" id="cd06261">
    <property type="entry name" value="TM_PBP2"/>
    <property type="match status" value="1"/>
</dbReference>
<evidence type="ECO:0000313" key="9">
    <source>
        <dbReference type="EMBL" id="MBG9387983.1"/>
    </source>
</evidence>
<organism evidence="9 10">
    <name type="scientific">Caenimonas aquaedulcis</name>
    <dbReference type="NCBI Taxonomy" id="2793270"/>
    <lineage>
        <taxon>Bacteria</taxon>
        <taxon>Pseudomonadati</taxon>
        <taxon>Pseudomonadota</taxon>
        <taxon>Betaproteobacteria</taxon>
        <taxon>Burkholderiales</taxon>
        <taxon>Comamonadaceae</taxon>
        <taxon>Caenimonas</taxon>
    </lineage>
</organism>
<dbReference type="InterPro" id="IPR035906">
    <property type="entry name" value="MetI-like_sf"/>
</dbReference>
<dbReference type="RefSeq" id="WP_196985864.1">
    <property type="nucleotide sequence ID" value="NZ_JADWYS010000001.1"/>
</dbReference>
<dbReference type="Proteomes" id="UP000651050">
    <property type="component" value="Unassembled WGS sequence"/>
</dbReference>
<evidence type="ECO:0000256" key="2">
    <source>
        <dbReference type="ARBA" id="ARBA00022448"/>
    </source>
</evidence>
<dbReference type="Pfam" id="PF19300">
    <property type="entry name" value="BPD_transp_1_N"/>
    <property type="match status" value="1"/>
</dbReference>
<reference evidence="9" key="1">
    <citation type="submission" date="2020-11" db="EMBL/GenBank/DDBJ databases">
        <title>Bacterial whole genome sequence for Caenimonas sp. DR4.4.</title>
        <authorList>
            <person name="Le V."/>
            <person name="Ko S.-R."/>
            <person name="Ahn C.-Y."/>
            <person name="Oh H.-M."/>
        </authorList>
    </citation>
    <scope>NUCLEOTIDE SEQUENCE</scope>
    <source>
        <strain evidence="9">DR4.4</strain>
    </source>
</reference>
<keyword evidence="2 7" id="KW-0813">Transport</keyword>
<feature type="transmembrane region" description="Helical" evidence="7">
    <location>
        <begin position="135"/>
        <end position="156"/>
    </location>
</feature>
<dbReference type="GO" id="GO:0055085">
    <property type="term" value="P:transmembrane transport"/>
    <property type="evidence" value="ECO:0007669"/>
    <property type="project" value="InterPro"/>
</dbReference>
<evidence type="ECO:0000256" key="1">
    <source>
        <dbReference type="ARBA" id="ARBA00004651"/>
    </source>
</evidence>
<keyword evidence="3" id="KW-1003">Cell membrane</keyword>
<sequence>MSSFLARRIAVALLLLLGVSVIGFSILNLAPGGPLSMLAATGDLSQEDLKRLGTQMGLDDPLPVQYLRWLGHLLEGDWGRSYRDHLPVLEIIASRLGATFLLMLTSTGIAVVLGTWIGVMSGVRRGGRFDTATSVLFVTLVSIPTFWLGLVAIYLFSVKLGWLPPGNRETPGDGSFVDLLSHLLMPALVLAMVHVAVWSRYMRASVIDAFSQDYIRTARAKGLSQAQVLWRHVLPNSLLPMISIAGMHIPAQLGGALVTETVFTWPGMGRLFMDSLNYRDYPVVLGVLMLTAVLTLLGSLLADLGYAIADPRVRPN</sequence>
<dbReference type="GO" id="GO:0005886">
    <property type="term" value="C:plasma membrane"/>
    <property type="evidence" value="ECO:0007669"/>
    <property type="project" value="UniProtKB-SubCell"/>
</dbReference>
<feature type="transmembrane region" description="Helical" evidence="7">
    <location>
        <begin position="283"/>
        <end position="309"/>
    </location>
</feature>
<evidence type="ECO:0000256" key="5">
    <source>
        <dbReference type="ARBA" id="ARBA00022989"/>
    </source>
</evidence>
<evidence type="ECO:0000256" key="7">
    <source>
        <dbReference type="RuleBase" id="RU363032"/>
    </source>
</evidence>
<evidence type="ECO:0000256" key="3">
    <source>
        <dbReference type="ARBA" id="ARBA00022475"/>
    </source>
</evidence>
<evidence type="ECO:0000256" key="6">
    <source>
        <dbReference type="ARBA" id="ARBA00023136"/>
    </source>
</evidence>
<accession>A0A931H3T9</accession>
<dbReference type="InterPro" id="IPR045621">
    <property type="entry name" value="BPD_transp_1_N"/>
</dbReference>
<keyword evidence="6 7" id="KW-0472">Membrane</keyword>
<feature type="transmembrane region" description="Helical" evidence="7">
    <location>
        <begin position="176"/>
        <end position="197"/>
    </location>
</feature>
<proteinExistence type="inferred from homology"/>
<evidence type="ECO:0000313" key="10">
    <source>
        <dbReference type="Proteomes" id="UP000651050"/>
    </source>
</evidence>
<dbReference type="PROSITE" id="PS50928">
    <property type="entry name" value="ABC_TM1"/>
    <property type="match status" value="1"/>
</dbReference>
<dbReference type="AlphaFoldDB" id="A0A931H3T9"/>
<keyword evidence="4 7" id="KW-0812">Transmembrane</keyword>
<keyword evidence="10" id="KW-1185">Reference proteome</keyword>
<gene>
    <name evidence="9" type="ORF">I5803_08125</name>
</gene>
<comment type="caution">
    <text evidence="9">The sequence shown here is derived from an EMBL/GenBank/DDBJ whole genome shotgun (WGS) entry which is preliminary data.</text>
</comment>
<comment type="similarity">
    <text evidence="7">Belongs to the binding-protein-dependent transport system permease family.</text>
</comment>
<dbReference type="EMBL" id="JADWYS010000001">
    <property type="protein sequence ID" value="MBG9387983.1"/>
    <property type="molecule type" value="Genomic_DNA"/>
</dbReference>
<dbReference type="Gene3D" id="1.10.3720.10">
    <property type="entry name" value="MetI-like"/>
    <property type="match status" value="1"/>
</dbReference>
<protein>
    <submittedName>
        <fullName evidence="9">ABC transporter permease</fullName>
    </submittedName>
</protein>
<evidence type="ECO:0000259" key="8">
    <source>
        <dbReference type="PROSITE" id="PS50928"/>
    </source>
</evidence>